<keyword evidence="3" id="KW-0285">Flavoprotein</keyword>
<keyword evidence="8" id="KW-1185">Reference proteome</keyword>
<evidence type="ECO:0000256" key="3">
    <source>
        <dbReference type="ARBA" id="ARBA00022630"/>
    </source>
</evidence>
<comment type="similarity">
    <text evidence="2">Belongs to the oxygen-dependent FAD-linked oxidoreductase family.</text>
</comment>
<evidence type="ECO:0000259" key="6">
    <source>
        <dbReference type="PROSITE" id="PS51387"/>
    </source>
</evidence>
<accession>A0A1H9GV18</accession>
<dbReference type="InterPro" id="IPR016167">
    <property type="entry name" value="FAD-bd_PCMH_sub1"/>
</dbReference>
<dbReference type="PANTHER" id="PTHR42973:SF39">
    <property type="entry name" value="FAD-BINDING PCMH-TYPE DOMAIN-CONTAINING PROTEIN"/>
    <property type="match status" value="1"/>
</dbReference>
<keyword evidence="5" id="KW-0560">Oxidoreductase</keyword>
<organism evidence="7 8">
    <name type="scientific">Lentzea albida</name>
    <dbReference type="NCBI Taxonomy" id="65499"/>
    <lineage>
        <taxon>Bacteria</taxon>
        <taxon>Bacillati</taxon>
        <taxon>Actinomycetota</taxon>
        <taxon>Actinomycetes</taxon>
        <taxon>Pseudonocardiales</taxon>
        <taxon>Pseudonocardiaceae</taxon>
        <taxon>Lentzea</taxon>
    </lineage>
</organism>
<dbReference type="Pfam" id="PF08031">
    <property type="entry name" value="BBE"/>
    <property type="match status" value="1"/>
</dbReference>
<reference evidence="8" key="1">
    <citation type="submission" date="2016-10" db="EMBL/GenBank/DDBJ databases">
        <authorList>
            <person name="Varghese N."/>
            <person name="Submissions S."/>
        </authorList>
    </citation>
    <scope>NUCLEOTIDE SEQUENCE [LARGE SCALE GENOMIC DNA]</scope>
    <source>
        <strain evidence="8">DSM 44437</strain>
    </source>
</reference>
<protein>
    <submittedName>
        <fullName evidence="7">FAD/FMN-containing dehydrogenase</fullName>
    </submittedName>
</protein>
<dbReference type="Proteomes" id="UP000199503">
    <property type="component" value="Unassembled WGS sequence"/>
</dbReference>
<dbReference type="GO" id="GO:0016491">
    <property type="term" value="F:oxidoreductase activity"/>
    <property type="evidence" value="ECO:0007669"/>
    <property type="project" value="UniProtKB-KW"/>
</dbReference>
<proteinExistence type="inferred from homology"/>
<dbReference type="RefSeq" id="WP_089913420.1">
    <property type="nucleotide sequence ID" value="NZ_FOFV01000003.1"/>
</dbReference>
<evidence type="ECO:0000256" key="1">
    <source>
        <dbReference type="ARBA" id="ARBA00001974"/>
    </source>
</evidence>
<dbReference type="SUPFAM" id="SSF56176">
    <property type="entry name" value="FAD-binding/transporter-associated domain-like"/>
    <property type="match status" value="1"/>
</dbReference>
<dbReference type="InterPro" id="IPR050416">
    <property type="entry name" value="FAD-linked_Oxidoreductase"/>
</dbReference>
<dbReference type="Gene3D" id="3.40.462.20">
    <property type="match status" value="1"/>
</dbReference>
<dbReference type="OrthoDB" id="9775082at2"/>
<dbReference type="EMBL" id="FOFV01000003">
    <property type="protein sequence ID" value="SEQ53880.1"/>
    <property type="molecule type" value="Genomic_DNA"/>
</dbReference>
<evidence type="ECO:0000313" key="8">
    <source>
        <dbReference type="Proteomes" id="UP000199503"/>
    </source>
</evidence>
<comment type="cofactor">
    <cofactor evidence="1">
        <name>FAD</name>
        <dbReference type="ChEBI" id="CHEBI:57692"/>
    </cofactor>
</comment>
<gene>
    <name evidence="7" type="ORF">SAMN04488000_103284</name>
</gene>
<dbReference type="InterPro" id="IPR006093">
    <property type="entry name" value="Oxy_OxRdtase_FAD_BS"/>
</dbReference>
<dbReference type="InterPro" id="IPR016166">
    <property type="entry name" value="FAD-bd_PCMH"/>
</dbReference>
<dbReference type="InterPro" id="IPR006094">
    <property type="entry name" value="Oxid_FAD_bind_N"/>
</dbReference>
<evidence type="ECO:0000256" key="4">
    <source>
        <dbReference type="ARBA" id="ARBA00022827"/>
    </source>
</evidence>
<evidence type="ECO:0000256" key="2">
    <source>
        <dbReference type="ARBA" id="ARBA00005466"/>
    </source>
</evidence>
<dbReference type="InterPro" id="IPR036318">
    <property type="entry name" value="FAD-bd_PCMH-like_sf"/>
</dbReference>
<dbReference type="PROSITE" id="PS00862">
    <property type="entry name" value="OX2_COVAL_FAD"/>
    <property type="match status" value="1"/>
</dbReference>
<keyword evidence="4" id="KW-0274">FAD</keyword>
<dbReference type="PANTHER" id="PTHR42973">
    <property type="entry name" value="BINDING OXIDOREDUCTASE, PUTATIVE (AFU_ORTHOLOGUE AFUA_1G17690)-RELATED"/>
    <property type="match status" value="1"/>
</dbReference>
<sequence length="458" mass="47373">MPGDGFDHDQAVVSARAALIDRLPAHQVHVSGPEYARGIALWNGAAEQRPAIVLTCTSTDDVVIGVRTAREFGLPLSVRGRGHNHAGFALAEGGLTLDIRPLNSVRVDPRARTAEVGGGAAVNDLLAAAGEHGLVAATGTVGTVGVSGLTLGGGYGPLNGVAGLAADNLLGAEVVTADGSVVDADEGLLWALRGGGGNFGVVTSMTVRLHAVPQVVSGLLLYPWHQARQVLEGVREAMENCPDSLTIQTAVIVGPDGSPGLAVIPTWSGDVEAGLDPEGPAMALTRLGDLAVGRLAAAPQAAVIASLDAMFPDGRNVVMRTRNVPSISDELIDSLAEFGDRIPTPFSALVLHHFHGASTRVAPDATAFDRREPHLMIEIIGIWEGEDAGDRVRAWADAASEALADQSFPGGYVNNLGPEATEQIAHLYGENLSRLQQVKAKWDPEGLFSATPLPAAGA</sequence>
<evidence type="ECO:0000313" key="7">
    <source>
        <dbReference type="EMBL" id="SEQ53880.1"/>
    </source>
</evidence>
<dbReference type="AlphaFoldDB" id="A0A1H9GV18"/>
<name>A0A1H9GV18_9PSEU</name>
<dbReference type="PROSITE" id="PS51387">
    <property type="entry name" value="FAD_PCMH"/>
    <property type="match status" value="1"/>
</dbReference>
<dbReference type="Gene3D" id="3.30.465.10">
    <property type="match status" value="1"/>
</dbReference>
<dbReference type="GO" id="GO:0071949">
    <property type="term" value="F:FAD binding"/>
    <property type="evidence" value="ECO:0007669"/>
    <property type="project" value="InterPro"/>
</dbReference>
<dbReference type="InterPro" id="IPR016169">
    <property type="entry name" value="FAD-bd_PCMH_sub2"/>
</dbReference>
<evidence type="ECO:0000256" key="5">
    <source>
        <dbReference type="ARBA" id="ARBA00023002"/>
    </source>
</evidence>
<dbReference type="STRING" id="65499.SAMN04488000_103284"/>
<feature type="domain" description="FAD-binding PCMH-type" evidence="6">
    <location>
        <begin position="46"/>
        <end position="212"/>
    </location>
</feature>
<dbReference type="Gene3D" id="3.30.43.10">
    <property type="entry name" value="Uridine Diphospho-n-acetylenolpyruvylglucosamine Reductase, domain 2"/>
    <property type="match status" value="1"/>
</dbReference>
<dbReference type="Pfam" id="PF01565">
    <property type="entry name" value="FAD_binding_4"/>
    <property type="match status" value="1"/>
</dbReference>
<dbReference type="InterPro" id="IPR012951">
    <property type="entry name" value="BBE"/>
</dbReference>